<gene>
    <name evidence="2" type="ORF">O181_059445</name>
</gene>
<dbReference type="AlphaFoldDB" id="A0A9Q3HYR1"/>
<protein>
    <submittedName>
        <fullName evidence="2">Uncharacterized protein</fullName>
    </submittedName>
</protein>
<accession>A0A9Q3HYR1</accession>
<dbReference type="Proteomes" id="UP000765509">
    <property type="component" value="Unassembled WGS sequence"/>
</dbReference>
<name>A0A9Q3HYR1_9BASI</name>
<sequence>MTPKCRALYALSGVSPASAPQQQPTLVMLSNKHTRNACLLSDTSDNTARGVPTQEALVRTLFWSTMMKVFPSRNGQQNPKQANRNNSGRLALSPQVLICPPPLLGHHPMVTSLLDQRKVIIRPMKDGDGIEKNPPNPPQQYSPAPRMPRKRTGRQPTPGLSGTRWSEDLSHEPSQHKEPPIPGPSPSSEPPEDILTREPEPEVALTQSMEEPFGKSPLLFLYFYQLFLTPPLTISSLSRNSLLHNLHRRYARRIPDSATFPLCSPENTTASSPHSHDDA</sequence>
<reference evidence="2" key="1">
    <citation type="submission" date="2021-03" db="EMBL/GenBank/DDBJ databases">
        <title>Draft genome sequence of rust myrtle Austropuccinia psidii MF-1, a brazilian biotype.</title>
        <authorList>
            <person name="Quecine M.C."/>
            <person name="Pachon D.M.R."/>
            <person name="Bonatelli M.L."/>
            <person name="Correr F.H."/>
            <person name="Franceschini L.M."/>
            <person name="Leite T.F."/>
            <person name="Margarido G.R.A."/>
            <person name="Almeida C.A."/>
            <person name="Ferrarezi J.A."/>
            <person name="Labate C.A."/>
        </authorList>
    </citation>
    <scope>NUCLEOTIDE SEQUENCE</scope>
    <source>
        <strain evidence="2">MF-1</strain>
    </source>
</reference>
<comment type="caution">
    <text evidence="2">The sequence shown here is derived from an EMBL/GenBank/DDBJ whole genome shotgun (WGS) entry which is preliminary data.</text>
</comment>
<feature type="region of interest" description="Disordered" evidence="1">
    <location>
        <begin position="125"/>
        <end position="196"/>
    </location>
</feature>
<dbReference type="EMBL" id="AVOT02027607">
    <property type="protein sequence ID" value="MBW0519730.1"/>
    <property type="molecule type" value="Genomic_DNA"/>
</dbReference>
<proteinExistence type="predicted"/>
<organism evidence="2 3">
    <name type="scientific">Austropuccinia psidii MF-1</name>
    <dbReference type="NCBI Taxonomy" id="1389203"/>
    <lineage>
        <taxon>Eukaryota</taxon>
        <taxon>Fungi</taxon>
        <taxon>Dikarya</taxon>
        <taxon>Basidiomycota</taxon>
        <taxon>Pucciniomycotina</taxon>
        <taxon>Pucciniomycetes</taxon>
        <taxon>Pucciniales</taxon>
        <taxon>Sphaerophragmiaceae</taxon>
        <taxon>Austropuccinia</taxon>
    </lineage>
</organism>
<feature type="compositionally biased region" description="Basic and acidic residues" evidence="1">
    <location>
        <begin position="165"/>
        <end position="179"/>
    </location>
</feature>
<keyword evidence="3" id="KW-1185">Reference proteome</keyword>
<evidence type="ECO:0000313" key="3">
    <source>
        <dbReference type="Proteomes" id="UP000765509"/>
    </source>
</evidence>
<feature type="compositionally biased region" description="Polar residues" evidence="1">
    <location>
        <begin position="154"/>
        <end position="164"/>
    </location>
</feature>
<feature type="compositionally biased region" description="Pro residues" evidence="1">
    <location>
        <begin position="180"/>
        <end position="189"/>
    </location>
</feature>
<evidence type="ECO:0000313" key="2">
    <source>
        <dbReference type="EMBL" id="MBW0519730.1"/>
    </source>
</evidence>
<evidence type="ECO:0000256" key="1">
    <source>
        <dbReference type="SAM" id="MobiDB-lite"/>
    </source>
</evidence>